<keyword evidence="1" id="KW-0175">Coiled coil</keyword>
<gene>
    <name evidence="3" type="ORF">ACCI49_13555</name>
</gene>
<keyword evidence="2" id="KW-0472">Membrane</keyword>
<sequence>MIIENATMIVGIILGGICLLAAVYNHIKHQNFGLGGVVLVMFGSMLLALSIWGSVEIWIGDSGAKFQLKEDFGAEKAELNNQLEELRLRLTTNRKDIDRMAEHIPRATISPAQEKERRATREKFERNSHYSILIFNKAAQQENAKTISRDLLEAGFKTSATETDLEEAKQQFPNNVAWVVYTERGERILPEVRRILSQSTTDIRFEIDSSPVSLRRGDIQVLLF</sequence>
<evidence type="ECO:0000313" key="4">
    <source>
        <dbReference type="Proteomes" id="UP001569428"/>
    </source>
</evidence>
<evidence type="ECO:0000256" key="2">
    <source>
        <dbReference type="SAM" id="Phobius"/>
    </source>
</evidence>
<feature type="transmembrane region" description="Helical" evidence="2">
    <location>
        <begin position="32"/>
        <end position="52"/>
    </location>
</feature>
<feature type="transmembrane region" description="Helical" evidence="2">
    <location>
        <begin position="6"/>
        <end position="25"/>
    </location>
</feature>
<evidence type="ECO:0000256" key="1">
    <source>
        <dbReference type="SAM" id="Coils"/>
    </source>
</evidence>
<feature type="coiled-coil region" evidence="1">
    <location>
        <begin position="69"/>
        <end position="96"/>
    </location>
</feature>
<keyword evidence="4" id="KW-1185">Reference proteome</keyword>
<comment type="caution">
    <text evidence="3">The sequence shown here is derived from an EMBL/GenBank/DDBJ whole genome shotgun (WGS) entry which is preliminary data.</text>
</comment>
<accession>A0ABV4P1B8</accession>
<name>A0ABV4P1B8_9GAMM</name>
<reference evidence="3 4" key="1">
    <citation type="submission" date="2024-08" db="EMBL/GenBank/DDBJ databases">
        <authorList>
            <person name="Ishaq N."/>
        </authorList>
    </citation>
    <scope>NUCLEOTIDE SEQUENCE [LARGE SCALE GENOMIC DNA]</scope>
    <source>
        <strain evidence="3 4">DSM 18651</strain>
    </source>
</reference>
<organism evidence="3 4">
    <name type="scientific">Microbulbifer epialgicus</name>
    <dbReference type="NCBI Taxonomy" id="393907"/>
    <lineage>
        <taxon>Bacteria</taxon>
        <taxon>Pseudomonadati</taxon>
        <taxon>Pseudomonadota</taxon>
        <taxon>Gammaproteobacteria</taxon>
        <taxon>Cellvibrionales</taxon>
        <taxon>Microbulbiferaceae</taxon>
        <taxon>Microbulbifer</taxon>
    </lineage>
</organism>
<dbReference type="RefSeq" id="WP_371839551.1">
    <property type="nucleotide sequence ID" value="NZ_JBGMEK010000029.1"/>
</dbReference>
<dbReference type="EMBL" id="JBGMEK010000029">
    <property type="protein sequence ID" value="MFA0811941.1"/>
    <property type="molecule type" value="Genomic_DNA"/>
</dbReference>
<keyword evidence="2" id="KW-0812">Transmembrane</keyword>
<protein>
    <recommendedName>
        <fullName evidence="5">LytR cell envelope-related transcriptional attenuator</fullName>
    </recommendedName>
</protein>
<keyword evidence="2" id="KW-1133">Transmembrane helix</keyword>
<proteinExistence type="predicted"/>
<dbReference type="Proteomes" id="UP001569428">
    <property type="component" value="Unassembled WGS sequence"/>
</dbReference>
<evidence type="ECO:0008006" key="5">
    <source>
        <dbReference type="Google" id="ProtNLM"/>
    </source>
</evidence>
<evidence type="ECO:0000313" key="3">
    <source>
        <dbReference type="EMBL" id="MFA0811941.1"/>
    </source>
</evidence>